<evidence type="ECO:0000313" key="2">
    <source>
        <dbReference type="Proteomes" id="UP000032142"/>
    </source>
</evidence>
<dbReference type="EMBL" id="JRRC01011873">
    <property type="protein sequence ID" value="KHF97585.1"/>
    <property type="molecule type" value="Genomic_DNA"/>
</dbReference>
<keyword evidence="2" id="KW-1185">Reference proteome</keyword>
<reference evidence="2" key="1">
    <citation type="submission" date="2014-09" db="EMBL/GenBank/DDBJ databases">
        <authorList>
            <person name="Mudge J."/>
            <person name="Ramaraj T."/>
            <person name="Lindquist I.E."/>
            <person name="Bharti A.K."/>
            <person name="Sundararajan A."/>
            <person name="Cameron C.T."/>
            <person name="Woodward J.E."/>
            <person name="May G.D."/>
            <person name="Brubaker C."/>
            <person name="Broadhvest J."/>
            <person name="Wilkins T.A."/>
        </authorList>
    </citation>
    <scope>NUCLEOTIDE SEQUENCE</scope>
    <source>
        <strain evidence="2">cv. AKA8401</strain>
    </source>
</reference>
<name>A0A0B0MF84_GOSAR</name>
<protein>
    <submittedName>
        <fullName evidence="1">Uncharacterized protein</fullName>
    </submittedName>
</protein>
<comment type="caution">
    <text evidence="1">The sequence shown here is derived from an EMBL/GenBank/DDBJ whole genome shotgun (WGS) entry which is preliminary data.</text>
</comment>
<organism evidence="1 2">
    <name type="scientific">Gossypium arboreum</name>
    <name type="common">Tree cotton</name>
    <name type="synonym">Gossypium nanking</name>
    <dbReference type="NCBI Taxonomy" id="29729"/>
    <lineage>
        <taxon>Eukaryota</taxon>
        <taxon>Viridiplantae</taxon>
        <taxon>Streptophyta</taxon>
        <taxon>Embryophyta</taxon>
        <taxon>Tracheophyta</taxon>
        <taxon>Spermatophyta</taxon>
        <taxon>Magnoliopsida</taxon>
        <taxon>eudicotyledons</taxon>
        <taxon>Gunneridae</taxon>
        <taxon>Pentapetalae</taxon>
        <taxon>rosids</taxon>
        <taxon>malvids</taxon>
        <taxon>Malvales</taxon>
        <taxon>Malvaceae</taxon>
        <taxon>Malvoideae</taxon>
        <taxon>Gossypium</taxon>
    </lineage>
</organism>
<gene>
    <name evidence="1" type="ORF">F383_37055</name>
</gene>
<dbReference type="Proteomes" id="UP000032142">
    <property type="component" value="Unassembled WGS sequence"/>
</dbReference>
<sequence>MCCRKGFSPGEVIR</sequence>
<evidence type="ECO:0000313" key="1">
    <source>
        <dbReference type="EMBL" id="KHF97585.1"/>
    </source>
</evidence>
<accession>A0A0B0MF84</accession>
<proteinExistence type="predicted"/>